<comment type="caution">
    <text evidence="2">The sequence shown here is derived from an EMBL/GenBank/DDBJ whole genome shotgun (WGS) entry which is preliminary data.</text>
</comment>
<organism evidence="2 3">
    <name type="scientific">Macrophomina phaseolina</name>
    <dbReference type="NCBI Taxonomy" id="35725"/>
    <lineage>
        <taxon>Eukaryota</taxon>
        <taxon>Fungi</taxon>
        <taxon>Dikarya</taxon>
        <taxon>Ascomycota</taxon>
        <taxon>Pezizomycotina</taxon>
        <taxon>Dothideomycetes</taxon>
        <taxon>Dothideomycetes incertae sedis</taxon>
        <taxon>Botryosphaeriales</taxon>
        <taxon>Botryosphaeriaceae</taxon>
        <taxon>Macrophomina</taxon>
    </lineage>
</organism>
<protein>
    <submittedName>
        <fullName evidence="2">Uncharacterized protein</fullName>
    </submittedName>
</protein>
<dbReference type="EMBL" id="JAGTJR010000020">
    <property type="protein sequence ID" value="KAH7044493.1"/>
    <property type="molecule type" value="Genomic_DNA"/>
</dbReference>
<accession>A0ABQ8G4C6</accession>
<evidence type="ECO:0000256" key="1">
    <source>
        <dbReference type="SAM" id="MobiDB-lite"/>
    </source>
</evidence>
<evidence type="ECO:0000313" key="2">
    <source>
        <dbReference type="EMBL" id="KAH7044493.1"/>
    </source>
</evidence>
<gene>
    <name evidence="2" type="ORF">B0J12DRAFT_670539</name>
</gene>
<sequence>MHKIYAIAEVTLVAAAGKSPDHGLPGVSEPRRKPPQVSFGSSYAGRNSTRRSASYLFVDMVDPGMDLPRSPLVAQETRVNRSANI</sequence>
<feature type="region of interest" description="Disordered" evidence="1">
    <location>
        <begin position="17"/>
        <end position="46"/>
    </location>
</feature>
<name>A0ABQ8G4C6_9PEZI</name>
<reference evidence="2 3" key="1">
    <citation type="journal article" date="2021" name="Nat. Commun.">
        <title>Genetic determinants of endophytism in the Arabidopsis root mycobiome.</title>
        <authorList>
            <person name="Mesny F."/>
            <person name="Miyauchi S."/>
            <person name="Thiergart T."/>
            <person name="Pickel B."/>
            <person name="Atanasova L."/>
            <person name="Karlsson M."/>
            <person name="Huettel B."/>
            <person name="Barry K.W."/>
            <person name="Haridas S."/>
            <person name="Chen C."/>
            <person name="Bauer D."/>
            <person name="Andreopoulos W."/>
            <person name="Pangilinan J."/>
            <person name="LaButti K."/>
            <person name="Riley R."/>
            <person name="Lipzen A."/>
            <person name="Clum A."/>
            <person name="Drula E."/>
            <person name="Henrissat B."/>
            <person name="Kohler A."/>
            <person name="Grigoriev I.V."/>
            <person name="Martin F.M."/>
            <person name="Hacquard S."/>
        </authorList>
    </citation>
    <scope>NUCLEOTIDE SEQUENCE [LARGE SCALE GENOMIC DNA]</scope>
    <source>
        <strain evidence="2 3">MPI-SDFR-AT-0080</strain>
    </source>
</reference>
<proteinExistence type="predicted"/>
<keyword evidence="3" id="KW-1185">Reference proteome</keyword>
<dbReference type="Proteomes" id="UP000774617">
    <property type="component" value="Unassembled WGS sequence"/>
</dbReference>
<evidence type="ECO:0000313" key="3">
    <source>
        <dbReference type="Proteomes" id="UP000774617"/>
    </source>
</evidence>